<dbReference type="Proteomes" id="UP000077069">
    <property type="component" value="Unassembled WGS sequence"/>
</dbReference>
<dbReference type="STRING" id="1460663.A0A177CCT8"/>
<dbReference type="AlphaFoldDB" id="A0A177CCT8"/>
<organism evidence="2 3">
    <name type="scientific">Paraphaeosphaeria sporulosa</name>
    <dbReference type="NCBI Taxonomy" id="1460663"/>
    <lineage>
        <taxon>Eukaryota</taxon>
        <taxon>Fungi</taxon>
        <taxon>Dikarya</taxon>
        <taxon>Ascomycota</taxon>
        <taxon>Pezizomycotina</taxon>
        <taxon>Dothideomycetes</taxon>
        <taxon>Pleosporomycetidae</taxon>
        <taxon>Pleosporales</taxon>
        <taxon>Massarineae</taxon>
        <taxon>Didymosphaeriaceae</taxon>
        <taxon>Paraphaeosphaeria</taxon>
    </lineage>
</organism>
<name>A0A177CCT8_9PLEO</name>
<dbReference type="GeneID" id="28762204"/>
<sequence length="179" mass="18282">MRFTATFALPLLLSSVTAFVIPQGQADGAYSVQLDSRGNEIHARLSDAPEISVREASPLVARAVQSYCGCGIGLNAGDTDAANADLVSQLGRGSNIGAHLAYYSKRGGVVAFACNLSGGTKLFAGDAIGQNNAQITASCGRYIAGSRGEPGNWATGYMRTSENGGNFCGAALSSGAHNC</sequence>
<feature type="signal peptide" evidence="1">
    <location>
        <begin position="1"/>
        <end position="18"/>
    </location>
</feature>
<dbReference type="EMBL" id="KV441553">
    <property type="protein sequence ID" value="OAG05136.1"/>
    <property type="molecule type" value="Genomic_DNA"/>
</dbReference>
<feature type="chain" id="PRO_5008057998" description="Ecp2 effector protein domain-containing protein" evidence="1">
    <location>
        <begin position="19"/>
        <end position="179"/>
    </location>
</feature>
<protein>
    <recommendedName>
        <fullName evidence="4">Ecp2 effector protein domain-containing protein</fullName>
    </recommendedName>
</protein>
<keyword evidence="1" id="KW-0732">Signal</keyword>
<evidence type="ECO:0000313" key="3">
    <source>
        <dbReference type="Proteomes" id="UP000077069"/>
    </source>
</evidence>
<reference evidence="2 3" key="1">
    <citation type="submission" date="2016-05" db="EMBL/GenBank/DDBJ databases">
        <title>Comparative analysis of secretome profiles of manganese(II)-oxidizing ascomycete fungi.</title>
        <authorList>
            <consortium name="DOE Joint Genome Institute"/>
            <person name="Zeiner C.A."/>
            <person name="Purvine S.O."/>
            <person name="Zink E.M."/>
            <person name="Wu S."/>
            <person name="Pasa-Tolic L."/>
            <person name="Chaput D.L."/>
            <person name="Haridas S."/>
            <person name="Grigoriev I.V."/>
            <person name="Santelli C.M."/>
            <person name="Hansel C.M."/>
        </authorList>
    </citation>
    <scope>NUCLEOTIDE SEQUENCE [LARGE SCALE GENOMIC DNA]</scope>
    <source>
        <strain evidence="2 3">AP3s5-JAC2a</strain>
    </source>
</reference>
<dbReference type="InParanoid" id="A0A177CCT8"/>
<dbReference type="OrthoDB" id="5006988at2759"/>
<proteinExistence type="predicted"/>
<evidence type="ECO:0008006" key="4">
    <source>
        <dbReference type="Google" id="ProtNLM"/>
    </source>
</evidence>
<dbReference type="RefSeq" id="XP_018035501.1">
    <property type="nucleotide sequence ID" value="XM_018178718.1"/>
</dbReference>
<evidence type="ECO:0000313" key="2">
    <source>
        <dbReference type="EMBL" id="OAG05136.1"/>
    </source>
</evidence>
<keyword evidence="3" id="KW-1185">Reference proteome</keyword>
<gene>
    <name evidence="2" type="ORF">CC84DRAFT_1165463</name>
</gene>
<evidence type="ECO:0000256" key="1">
    <source>
        <dbReference type="SAM" id="SignalP"/>
    </source>
</evidence>
<accession>A0A177CCT8</accession>